<evidence type="ECO:0000313" key="3">
    <source>
        <dbReference type="Proteomes" id="UP001596101"/>
    </source>
</evidence>
<sequence length="175" mass="18717">MQKRPFIAFVLAAPLLLAACNPTYNWRDYSSPDAPYRIMFPAKPATHTRSVDLNGMQVDITMTAAEVEGVMFAVGTGVAPDEAQAKAAVSAMKTALVRNIGAKVEHESTAVATNPVGQETAVDIDALGTANGQPMKLRGHFAAHGKRFYQVIVMGKASAVVPEHSDQFISSFKLL</sequence>
<protein>
    <recommendedName>
        <fullName evidence="4">Transmembrane protein</fullName>
    </recommendedName>
</protein>
<accession>A0ABW0MKI1</accession>
<dbReference type="Proteomes" id="UP001596101">
    <property type="component" value="Unassembled WGS sequence"/>
</dbReference>
<organism evidence="2 3">
    <name type="scientific">Massilia suwonensis</name>
    <dbReference type="NCBI Taxonomy" id="648895"/>
    <lineage>
        <taxon>Bacteria</taxon>
        <taxon>Pseudomonadati</taxon>
        <taxon>Pseudomonadota</taxon>
        <taxon>Betaproteobacteria</taxon>
        <taxon>Burkholderiales</taxon>
        <taxon>Oxalobacteraceae</taxon>
        <taxon>Telluria group</taxon>
        <taxon>Massilia</taxon>
    </lineage>
</organism>
<comment type="caution">
    <text evidence="2">The sequence shown here is derived from an EMBL/GenBank/DDBJ whole genome shotgun (WGS) entry which is preliminary data.</text>
</comment>
<dbReference type="PROSITE" id="PS51257">
    <property type="entry name" value="PROKAR_LIPOPROTEIN"/>
    <property type="match status" value="1"/>
</dbReference>
<reference evidence="3" key="1">
    <citation type="journal article" date="2019" name="Int. J. Syst. Evol. Microbiol.">
        <title>The Global Catalogue of Microorganisms (GCM) 10K type strain sequencing project: providing services to taxonomists for standard genome sequencing and annotation.</title>
        <authorList>
            <consortium name="The Broad Institute Genomics Platform"/>
            <consortium name="The Broad Institute Genome Sequencing Center for Infectious Disease"/>
            <person name="Wu L."/>
            <person name="Ma J."/>
        </authorList>
    </citation>
    <scope>NUCLEOTIDE SEQUENCE [LARGE SCALE GENOMIC DNA]</scope>
    <source>
        <strain evidence="3">CCUG 43111</strain>
    </source>
</reference>
<feature type="chain" id="PRO_5046478347" description="Transmembrane protein" evidence="1">
    <location>
        <begin position="19"/>
        <end position="175"/>
    </location>
</feature>
<feature type="signal peptide" evidence="1">
    <location>
        <begin position="1"/>
        <end position="18"/>
    </location>
</feature>
<gene>
    <name evidence="2" type="ORF">ACFPQ5_07890</name>
</gene>
<evidence type="ECO:0008006" key="4">
    <source>
        <dbReference type="Google" id="ProtNLM"/>
    </source>
</evidence>
<name>A0ABW0MKI1_9BURK</name>
<evidence type="ECO:0000256" key="1">
    <source>
        <dbReference type="SAM" id="SignalP"/>
    </source>
</evidence>
<evidence type="ECO:0000313" key="2">
    <source>
        <dbReference type="EMBL" id="MFC5478105.1"/>
    </source>
</evidence>
<dbReference type="EMBL" id="JBHSMR010000012">
    <property type="protein sequence ID" value="MFC5478105.1"/>
    <property type="molecule type" value="Genomic_DNA"/>
</dbReference>
<keyword evidence="1" id="KW-0732">Signal</keyword>
<proteinExistence type="predicted"/>
<keyword evidence="3" id="KW-1185">Reference proteome</keyword>
<dbReference type="RefSeq" id="WP_379753179.1">
    <property type="nucleotide sequence ID" value="NZ_JBHSMR010000012.1"/>
</dbReference>